<dbReference type="GO" id="GO:0006351">
    <property type="term" value="P:DNA-templated transcription"/>
    <property type="evidence" value="ECO:0007669"/>
    <property type="project" value="InterPro"/>
</dbReference>
<evidence type="ECO:0000313" key="10">
    <source>
        <dbReference type="Proteomes" id="UP001152649"/>
    </source>
</evidence>
<dbReference type="InterPro" id="IPR036864">
    <property type="entry name" value="Zn2-C6_fun-type_DNA-bd_sf"/>
</dbReference>
<evidence type="ECO:0000313" key="9">
    <source>
        <dbReference type="EMBL" id="CAG8396095.1"/>
    </source>
</evidence>
<keyword evidence="4" id="KW-0805">Transcription regulation</keyword>
<keyword evidence="3" id="KW-0862">Zinc</keyword>
<dbReference type="GO" id="GO:0005634">
    <property type="term" value="C:nucleus"/>
    <property type="evidence" value="ECO:0007669"/>
    <property type="project" value="UniProtKB-SubCell"/>
</dbReference>
<gene>
    <name evidence="9" type="ORF">PSALAMII_LOCUS7310</name>
</gene>
<evidence type="ECO:0000256" key="3">
    <source>
        <dbReference type="ARBA" id="ARBA00022833"/>
    </source>
</evidence>
<dbReference type="Gene3D" id="4.10.240.10">
    <property type="entry name" value="Zn(2)-C6 fungal-type DNA-binding domain"/>
    <property type="match status" value="1"/>
</dbReference>
<evidence type="ECO:0000256" key="6">
    <source>
        <dbReference type="ARBA" id="ARBA00023163"/>
    </source>
</evidence>
<evidence type="ECO:0000256" key="2">
    <source>
        <dbReference type="ARBA" id="ARBA00022723"/>
    </source>
</evidence>
<organism evidence="9 10">
    <name type="scientific">Penicillium salamii</name>
    <dbReference type="NCBI Taxonomy" id="1612424"/>
    <lineage>
        <taxon>Eukaryota</taxon>
        <taxon>Fungi</taxon>
        <taxon>Dikarya</taxon>
        <taxon>Ascomycota</taxon>
        <taxon>Pezizomycotina</taxon>
        <taxon>Eurotiomycetes</taxon>
        <taxon>Eurotiomycetidae</taxon>
        <taxon>Eurotiales</taxon>
        <taxon>Aspergillaceae</taxon>
        <taxon>Penicillium</taxon>
    </lineage>
</organism>
<dbReference type="CDD" id="cd12148">
    <property type="entry name" value="fungal_TF_MHR"/>
    <property type="match status" value="1"/>
</dbReference>
<dbReference type="SMART" id="SM00906">
    <property type="entry name" value="Fungal_trans"/>
    <property type="match status" value="1"/>
</dbReference>
<feature type="domain" description="Zn(2)-C6 fungal-type" evidence="8">
    <location>
        <begin position="25"/>
        <end position="55"/>
    </location>
</feature>
<evidence type="ECO:0000256" key="1">
    <source>
        <dbReference type="ARBA" id="ARBA00004123"/>
    </source>
</evidence>
<dbReference type="Pfam" id="PF04082">
    <property type="entry name" value="Fungal_trans"/>
    <property type="match status" value="1"/>
</dbReference>
<keyword evidence="6" id="KW-0804">Transcription</keyword>
<dbReference type="GO" id="GO:0003677">
    <property type="term" value="F:DNA binding"/>
    <property type="evidence" value="ECO:0007669"/>
    <property type="project" value="UniProtKB-KW"/>
</dbReference>
<proteinExistence type="predicted"/>
<name>A0A9W4JET3_9EURO</name>
<dbReference type="PANTHER" id="PTHR31313:SF77">
    <property type="entry name" value="ZN(II)2CYS6 TRANSCRIPTION FACTOR (EUROFUNG)"/>
    <property type="match status" value="1"/>
</dbReference>
<keyword evidence="5" id="KW-0238">DNA-binding</keyword>
<sequence length="766" mass="85233">MVGASPLDEPSSETHPRAVKHVTRACNSCQKRKTKCDGLKPQCSVCMIHKRECTYSQQIDKRRMAAKGKISTLVTYVQDLESLLLKHQIDLPHSRPRHFLPPIVTPSSATGDPHLEMSPTVENAIESTELAITQAVQSMPKDSPIDTQDHFSLSGESSLDMTPLSDRMGSLQIAEDGQLRFFGPTSNLHISHVGPFPLFNSNIRSIHWNESFILTAAGVNDHVEEELEAHLTKLYFAWENPNIPLVDEKAYYRGKDCYRKLNQPNNRYSEVLNNAILLIPPKICAVGATLTSRYCPTLPESLVDFFATRSKALLEVEMDSPTLSTVQSLGILSGVEALLTRDARGWLYSGKFEFSTKHIFVANPFIVGMAMRLATDLGLHIDATPFAERGLMDLEEAKLRSSTFWGTYIHERMWSLYVGRPESIDHLDITVQLPPMSDSHSDETTIWQPYVDENQRANNWESPSLLREVAHATATLCTKMASIRKVLYSVPRGNKTDINKLYAFAAKARAELALWASSLPERVSVDMMDLGRIHLPHVLQLHMQYHAVRIIVDQPFAFQPAGMSSLTEENISHSMECCHDAAWSITKLLQATRRHFSLRRVNIQAVHLIFTAMLVHVHSAFLSPDYQIRDTARRQLEICSQALGEIGQAYKNALRALEVITSIKSDLLRGGRRESTGGLNIGQPNSMGPMIALGQISSVSLTGEPTSSQLWQDSSIGDLMLGRVGAVPDIDLDNCDSADAVPLPDQSSWAPFVTSSELFASDLNNN</sequence>
<keyword evidence="10" id="KW-1185">Reference proteome</keyword>
<dbReference type="SMART" id="SM00066">
    <property type="entry name" value="GAL4"/>
    <property type="match status" value="1"/>
</dbReference>
<keyword evidence="7" id="KW-0539">Nucleus</keyword>
<comment type="subcellular location">
    <subcellularLocation>
        <location evidence="1">Nucleus</location>
    </subcellularLocation>
</comment>
<dbReference type="SUPFAM" id="SSF57701">
    <property type="entry name" value="Zn2/Cys6 DNA-binding domain"/>
    <property type="match status" value="1"/>
</dbReference>
<dbReference type="InterPro" id="IPR007219">
    <property type="entry name" value="XnlR_reg_dom"/>
</dbReference>
<keyword evidence="2" id="KW-0479">Metal-binding</keyword>
<dbReference type="InterPro" id="IPR001138">
    <property type="entry name" value="Zn2Cys6_DnaBD"/>
</dbReference>
<dbReference type="Proteomes" id="UP001152649">
    <property type="component" value="Unassembled WGS sequence"/>
</dbReference>
<dbReference type="CDD" id="cd00067">
    <property type="entry name" value="GAL4"/>
    <property type="match status" value="1"/>
</dbReference>
<reference evidence="9" key="1">
    <citation type="submission" date="2021-07" db="EMBL/GenBank/DDBJ databases">
        <authorList>
            <person name="Branca A.L. A."/>
        </authorList>
    </citation>
    <scope>NUCLEOTIDE SEQUENCE</scope>
</reference>
<protein>
    <recommendedName>
        <fullName evidence="8">Zn(2)-C6 fungal-type domain-containing protein</fullName>
    </recommendedName>
</protein>
<evidence type="ECO:0000256" key="5">
    <source>
        <dbReference type="ARBA" id="ARBA00023125"/>
    </source>
</evidence>
<accession>A0A9W4JET3</accession>
<evidence type="ECO:0000256" key="7">
    <source>
        <dbReference type="ARBA" id="ARBA00023242"/>
    </source>
</evidence>
<dbReference type="InterPro" id="IPR051615">
    <property type="entry name" value="Transcr_Regulatory_Elem"/>
</dbReference>
<dbReference type="GO" id="GO:0000981">
    <property type="term" value="F:DNA-binding transcription factor activity, RNA polymerase II-specific"/>
    <property type="evidence" value="ECO:0007669"/>
    <property type="project" value="InterPro"/>
</dbReference>
<dbReference type="GO" id="GO:0008270">
    <property type="term" value="F:zinc ion binding"/>
    <property type="evidence" value="ECO:0007669"/>
    <property type="project" value="InterPro"/>
</dbReference>
<dbReference type="PANTHER" id="PTHR31313">
    <property type="entry name" value="TY1 ENHANCER ACTIVATOR"/>
    <property type="match status" value="1"/>
</dbReference>
<dbReference type="EMBL" id="CAJVPG010000333">
    <property type="protein sequence ID" value="CAG8396095.1"/>
    <property type="molecule type" value="Genomic_DNA"/>
</dbReference>
<dbReference type="AlphaFoldDB" id="A0A9W4JET3"/>
<dbReference type="PROSITE" id="PS50048">
    <property type="entry name" value="ZN2_CY6_FUNGAL_2"/>
    <property type="match status" value="1"/>
</dbReference>
<comment type="caution">
    <text evidence="9">The sequence shown here is derived from an EMBL/GenBank/DDBJ whole genome shotgun (WGS) entry which is preliminary data.</text>
</comment>
<dbReference type="OrthoDB" id="2154091at2759"/>
<dbReference type="Pfam" id="PF00172">
    <property type="entry name" value="Zn_clus"/>
    <property type="match status" value="1"/>
</dbReference>
<evidence type="ECO:0000259" key="8">
    <source>
        <dbReference type="PROSITE" id="PS50048"/>
    </source>
</evidence>
<evidence type="ECO:0000256" key="4">
    <source>
        <dbReference type="ARBA" id="ARBA00023015"/>
    </source>
</evidence>